<name>A0A6J5NVU3_9CAUD</name>
<proteinExistence type="predicted"/>
<evidence type="ECO:0000313" key="1">
    <source>
        <dbReference type="EMBL" id="CAB4161215.1"/>
    </source>
</evidence>
<sequence length="130" mass="14679">MRTMREIAAEWAAEKEVERMAVEHRRRLEDEMVQVLSLVPDLDSTVSKEVDGYVIKITGRIDRKVDADKIQELAAQHGLESHLSTICRWKPELNLTVWKATDPSITKLLAPAITAKPGRPSFSITNKEAT</sequence>
<protein>
    <submittedName>
        <fullName evidence="1">Uncharacterized protein</fullName>
    </submittedName>
</protein>
<accession>A0A6J5NVU3</accession>
<gene>
    <name evidence="1" type="ORF">UFOVP764_38</name>
</gene>
<dbReference type="EMBL" id="LR796711">
    <property type="protein sequence ID" value="CAB4161215.1"/>
    <property type="molecule type" value="Genomic_DNA"/>
</dbReference>
<dbReference type="Pfam" id="PF23791">
    <property type="entry name" value="DUF7173"/>
    <property type="match status" value="1"/>
</dbReference>
<reference evidence="1" key="1">
    <citation type="submission" date="2020-04" db="EMBL/GenBank/DDBJ databases">
        <authorList>
            <person name="Chiriac C."/>
            <person name="Salcher M."/>
            <person name="Ghai R."/>
            <person name="Kavagutti S V."/>
        </authorList>
    </citation>
    <scope>NUCLEOTIDE SEQUENCE</scope>
</reference>
<organism evidence="1">
    <name type="scientific">uncultured Caudovirales phage</name>
    <dbReference type="NCBI Taxonomy" id="2100421"/>
    <lineage>
        <taxon>Viruses</taxon>
        <taxon>Duplodnaviria</taxon>
        <taxon>Heunggongvirae</taxon>
        <taxon>Uroviricota</taxon>
        <taxon>Caudoviricetes</taxon>
        <taxon>Peduoviridae</taxon>
        <taxon>Maltschvirus</taxon>
        <taxon>Maltschvirus maltsch</taxon>
    </lineage>
</organism>
<dbReference type="InterPro" id="IPR055597">
    <property type="entry name" value="DUF7173"/>
</dbReference>